<accession>A0ACC3Z138</accession>
<proteinExistence type="predicted"/>
<protein>
    <submittedName>
        <fullName evidence="1">Uncharacterized protein</fullName>
    </submittedName>
</protein>
<gene>
    <name evidence="1" type="ORF">CTRU02_207536</name>
</gene>
<organism evidence="1 2">
    <name type="scientific">Colletotrichum truncatum</name>
    <name type="common">Anthracnose fungus</name>
    <name type="synonym">Colletotrichum capsici</name>
    <dbReference type="NCBI Taxonomy" id="5467"/>
    <lineage>
        <taxon>Eukaryota</taxon>
        <taxon>Fungi</taxon>
        <taxon>Dikarya</taxon>
        <taxon>Ascomycota</taxon>
        <taxon>Pezizomycotina</taxon>
        <taxon>Sordariomycetes</taxon>
        <taxon>Hypocreomycetidae</taxon>
        <taxon>Glomerellales</taxon>
        <taxon>Glomerellaceae</taxon>
        <taxon>Colletotrichum</taxon>
        <taxon>Colletotrichum truncatum species complex</taxon>
    </lineage>
</organism>
<evidence type="ECO:0000313" key="1">
    <source>
        <dbReference type="EMBL" id="KAL0937805.1"/>
    </source>
</evidence>
<name>A0ACC3Z138_COLTU</name>
<dbReference type="Proteomes" id="UP000805649">
    <property type="component" value="Unassembled WGS sequence"/>
</dbReference>
<dbReference type="EMBL" id="VUJX02000004">
    <property type="protein sequence ID" value="KAL0937805.1"/>
    <property type="molecule type" value="Genomic_DNA"/>
</dbReference>
<reference evidence="1 2" key="1">
    <citation type="journal article" date="2020" name="Phytopathology">
        <title>Genome Sequence Resources of Colletotrichum truncatum, C. plurivorum, C. musicola, and C. sojae: Four Species Pathogenic to Soybean (Glycine max).</title>
        <authorList>
            <person name="Rogerio F."/>
            <person name="Boufleur T.R."/>
            <person name="Ciampi-Guillardi M."/>
            <person name="Sukno S.A."/>
            <person name="Thon M.R."/>
            <person name="Massola Junior N.S."/>
            <person name="Baroncelli R."/>
        </authorList>
    </citation>
    <scope>NUCLEOTIDE SEQUENCE [LARGE SCALE GENOMIC DNA]</scope>
    <source>
        <strain evidence="1 2">CMES1059</strain>
    </source>
</reference>
<sequence>MSGFEIAGVVLGGFPILCDAAKDLKGILKKAKSWWQFEAAFDNFTSAIETQEVAYSQVLQRLLGPLDISDSEYESLLRNPQSTLWHDASVQYGLRQRLLGSEHRWFMSNLGDLNEAIVDLQKLLPLDQLYHLDSTSIESEIYRLQTSFSSEKDRLLERITNINDELHTFFDRASGVTRQAVQKLNFSFTDLHNQALTFYECLSQQWHCCCSIDHTVGITINPTTLKPIKRANLGFFDVLFETETKRKQLKLHIESFVATESKPDSLVEQPTPTINIEAVGDMREQMIIKKQIQSVSITASEKSVAALAFTTLSISGPPCSAPPRRSILKRMSRKLQKPRPAPVSNPAPSLHKSVSNGSSISSLNRSVSGTTVVLTDNSSLSTAPESETPTSSICTLDASKVRFGDAATKPTSTVPNDNTETGNPVDICKLATETKTSESHRNILPVSAGKRIILQPESLDQSPLEPQSIDAFLRATAMRYNRLYIGLRFALTLLSLATSAWVPTEPAKTDIFLISPGAASDKKAQTQPLGPYFARSARDICTTTSAKHTKTWNAKTSLLLLGVVLLELFNGDTLENQPSWAESLGPDGQPNEMTTFLSAWLWMNTTQNTMKAWIGEDLGGALYEAIRKCLCFDFGRDDDYGDTRFAEVVYREVVVPLEKCCPLK</sequence>
<evidence type="ECO:0000313" key="2">
    <source>
        <dbReference type="Proteomes" id="UP000805649"/>
    </source>
</evidence>
<comment type="caution">
    <text evidence="1">The sequence shown here is derived from an EMBL/GenBank/DDBJ whole genome shotgun (WGS) entry which is preliminary data.</text>
</comment>
<keyword evidence="2" id="KW-1185">Reference proteome</keyword>